<reference evidence="2" key="1">
    <citation type="submission" date="2020-08" db="EMBL/GenBank/DDBJ databases">
        <title>Genome public.</title>
        <authorList>
            <person name="Liu C."/>
            <person name="Sun Q."/>
        </authorList>
    </citation>
    <scope>NUCLEOTIDE SEQUENCE</scope>
    <source>
        <strain evidence="2">BX15</strain>
    </source>
</reference>
<evidence type="ECO:0000259" key="1">
    <source>
        <dbReference type="Pfam" id="PF18765"/>
    </source>
</evidence>
<dbReference type="AlphaFoldDB" id="A0A923SCM8"/>
<organism evidence="2 3">
    <name type="scientific">Dysosmobacter segnis</name>
    <dbReference type="NCBI Taxonomy" id="2763042"/>
    <lineage>
        <taxon>Bacteria</taxon>
        <taxon>Bacillati</taxon>
        <taxon>Bacillota</taxon>
        <taxon>Clostridia</taxon>
        <taxon>Eubacteriales</taxon>
        <taxon>Oscillospiraceae</taxon>
        <taxon>Dysosmobacter</taxon>
    </lineage>
</organism>
<dbReference type="RefSeq" id="WP_187016331.1">
    <property type="nucleotide sequence ID" value="NZ_JACOQI010000039.1"/>
</dbReference>
<name>A0A923SCM8_9FIRM</name>
<evidence type="ECO:0000313" key="3">
    <source>
        <dbReference type="Proteomes" id="UP000620327"/>
    </source>
</evidence>
<dbReference type="SUPFAM" id="SSF81301">
    <property type="entry name" value="Nucleotidyltransferase"/>
    <property type="match status" value="1"/>
</dbReference>
<dbReference type="PANTHER" id="PTHR33933:SF1">
    <property type="entry name" value="PROTEIN ADENYLYLTRANSFERASE MNTA-RELATED"/>
    <property type="match status" value="1"/>
</dbReference>
<sequence length="121" mass="13852">MSTENEYLAKTESLQKELEPVCRVITETVKAEAIYLFGSRAYGTPTDDSDYDLCVIIPENSMRPVDAVKAIRRALLPLQTMSLDILVYRADTFFRRAQGVTMERKIKRDGIPLYENFSHKS</sequence>
<dbReference type="CDD" id="cd05403">
    <property type="entry name" value="NT_KNTase_like"/>
    <property type="match status" value="1"/>
</dbReference>
<feature type="domain" description="Polymerase beta nucleotidyltransferase" evidence="1">
    <location>
        <begin position="26"/>
        <end position="115"/>
    </location>
</feature>
<comment type="caution">
    <text evidence="2">The sequence shown here is derived from an EMBL/GenBank/DDBJ whole genome shotgun (WGS) entry which is preliminary data.</text>
</comment>
<proteinExistence type="predicted"/>
<protein>
    <submittedName>
        <fullName evidence="2">Nucleotidyltransferase domain-containing protein</fullName>
    </submittedName>
</protein>
<accession>A0A923SCM8</accession>
<keyword evidence="3" id="KW-1185">Reference proteome</keyword>
<dbReference type="Proteomes" id="UP000620327">
    <property type="component" value="Unassembled WGS sequence"/>
</dbReference>
<evidence type="ECO:0000313" key="2">
    <source>
        <dbReference type="EMBL" id="MBC5772192.1"/>
    </source>
</evidence>
<dbReference type="InterPro" id="IPR041633">
    <property type="entry name" value="Polbeta"/>
</dbReference>
<dbReference type="InterPro" id="IPR043519">
    <property type="entry name" value="NT_sf"/>
</dbReference>
<dbReference type="Gene3D" id="3.30.460.10">
    <property type="entry name" value="Beta Polymerase, domain 2"/>
    <property type="match status" value="1"/>
</dbReference>
<dbReference type="PANTHER" id="PTHR33933">
    <property type="entry name" value="NUCLEOTIDYLTRANSFERASE"/>
    <property type="match status" value="1"/>
</dbReference>
<gene>
    <name evidence="2" type="ORF">H8Z83_18070</name>
</gene>
<dbReference type="Pfam" id="PF18765">
    <property type="entry name" value="Polbeta"/>
    <property type="match status" value="1"/>
</dbReference>
<dbReference type="EMBL" id="JACOQI010000039">
    <property type="protein sequence ID" value="MBC5772192.1"/>
    <property type="molecule type" value="Genomic_DNA"/>
</dbReference>
<dbReference type="InterPro" id="IPR052548">
    <property type="entry name" value="Type_VII_TA_antitoxin"/>
</dbReference>